<dbReference type="OrthoDB" id="60033at2759"/>
<gene>
    <name evidence="8" type="ORF">MERR_LOCUS42670</name>
</gene>
<dbReference type="InterPro" id="IPR000232">
    <property type="entry name" value="HSF_DNA-bd"/>
</dbReference>
<dbReference type="GO" id="GO:0005634">
    <property type="term" value="C:nucleus"/>
    <property type="evidence" value="ECO:0007669"/>
    <property type="project" value="UniProtKB-SubCell"/>
</dbReference>
<evidence type="ECO:0000256" key="1">
    <source>
        <dbReference type="ARBA" id="ARBA00004123"/>
    </source>
</evidence>
<dbReference type="Proteomes" id="UP000467841">
    <property type="component" value="Unassembled WGS sequence"/>
</dbReference>
<dbReference type="GO" id="GO:0003700">
    <property type="term" value="F:DNA-binding transcription factor activity"/>
    <property type="evidence" value="ECO:0007669"/>
    <property type="project" value="InterPro"/>
</dbReference>
<dbReference type="PRINTS" id="PR00056">
    <property type="entry name" value="HSFDOMAIN"/>
</dbReference>
<keyword evidence="4" id="KW-0539">Nucleus</keyword>
<dbReference type="GO" id="GO:0034605">
    <property type="term" value="P:cellular response to heat"/>
    <property type="evidence" value="ECO:0007669"/>
    <property type="project" value="TreeGrafter"/>
</dbReference>
<evidence type="ECO:0000256" key="6">
    <source>
        <dbReference type="SAM" id="MobiDB-lite"/>
    </source>
</evidence>
<feature type="compositionally biased region" description="Polar residues" evidence="6">
    <location>
        <begin position="13"/>
        <end position="22"/>
    </location>
</feature>
<evidence type="ECO:0000256" key="5">
    <source>
        <dbReference type="RuleBase" id="RU004020"/>
    </source>
</evidence>
<keyword evidence="3" id="KW-0238">DNA-binding</keyword>
<proteinExistence type="inferred from homology"/>
<feature type="domain" description="HSF-type DNA-binding" evidence="7">
    <location>
        <begin position="228"/>
        <end position="311"/>
    </location>
</feature>
<evidence type="ECO:0000256" key="4">
    <source>
        <dbReference type="ARBA" id="ARBA00023242"/>
    </source>
</evidence>
<dbReference type="InterPro" id="IPR036390">
    <property type="entry name" value="WH_DNA-bd_sf"/>
</dbReference>
<protein>
    <recommendedName>
        <fullName evidence="7">HSF-type DNA-binding domain-containing protein</fullName>
    </recommendedName>
</protein>
<dbReference type="GO" id="GO:0006357">
    <property type="term" value="P:regulation of transcription by RNA polymerase II"/>
    <property type="evidence" value="ECO:0007669"/>
    <property type="project" value="TreeGrafter"/>
</dbReference>
<sequence>MDLDDGHREMDRQMNQLSVNNSQRHEEDEGILEVTRNWLKRNEPYHEGLLDYVKSCVKDMEERAKKPRGPTFLTKLYDMVDDPSTDSIVSWSESGKSFIVWNESEFTRDVLPRCFKINDMEYFTQNLEVIDFKKVGSEYSSDYFVRGQPEPVQPPSSVPYKMSPEHKRVVERLLDSLLTFAALEARSKENPESLEVIVADFLKRHKHIEGLKEMFVPKGCYGDSLWRGLSFLEKLQRVVDDPSTDSIVSWSENGKSFIIWNESEFTRDVLPRCIDSNNMAIFNSLLQHCGFSKVGSEQCEYSFSRFARGQPTPAAPYFEITPAQSFSLRKAPKVNKIAVERMMKRVMDQHLGNR</sequence>
<organism evidence="8 9">
    <name type="scientific">Microthlaspi erraticum</name>
    <dbReference type="NCBI Taxonomy" id="1685480"/>
    <lineage>
        <taxon>Eukaryota</taxon>
        <taxon>Viridiplantae</taxon>
        <taxon>Streptophyta</taxon>
        <taxon>Embryophyta</taxon>
        <taxon>Tracheophyta</taxon>
        <taxon>Spermatophyta</taxon>
        <taxon>Magnoliopsida</taxon>
        <taxon>eudicotyledons</taxon>
        <taxon>Gunneridae</taxon>
        <taxon>Pentapetalae</taxon>
        <taxon>rosids</taxon>
        <taxon>malvids</taxon>
        <taxon>Brassicales</taxon>
        <taxon>Brassicaceae</taxon>
        <taxon>Coluteocarpeae</taxon>
        <taxon>Microthlaspi</taxon>
    </lineage>
</organism>
<evidence type="ECO:0000256" key="2">
    <source>
        <dbReference type="ARBA" id="ARBA00023016"/>
    </source>
</evidence>
<feature type="domain" description="HSF-type DNA-binding" evidence="7">
    <location>
        <begin position="68"/>
        <end position="161"/>
    </location>
</feature>
<evidence type="ECO:0000313" key="8">
    <source>
        <dbReference type="EMBL" id="CAA7055434.1"/>
    </source>
</evidence>
<dbReference type="Pfam" id="PF00447">
    <property type="entry name" value="HSF_DNA-bind"/>
    <property type="match status" value="2"/>
</dbReference>
<accession>A0A6D2L786</accession>
<feature type="region of interest" description="Disordered" evidence="6">
    <location>
        <begin position="1"/>
        <end position="28"/>
    </location>
</feature>
<comment type="caution">
    <text evidence="8">The sequence shown here is derived from an EMBL/GenBank/DDBJ whole genome shotgun (WGS) entry which is preliminary data.</text>
</comment>
<dbReference type="InterPro" id="IPR036388">
    <property type="entry name" value="WH-like_DNA-bd_sf"/>
</dbReference>
<dbReference type="EMBL" id="CACVBM020001607">
    <property type="protein sequence ID" value="CAA7055434.1"/>
    <property type="molecule type" value="Genomic_DNA"/>
</dbReference>
<evidence type="ECO:0000259" key="7">
    <source>
        <dbReference type="SMART" id="SM00415"/>
    </source>
</evidence>
<keyword evidence="2" id="KW-0346">Stress response</keyword>
<dbReference type="GO" id="GO:0000978">
    <property type="term" value="F:RNA polymerase II cis-regulatory region sequence-specific DNA binding"/>
    <property type="evidence" value="ECO:0007669"/>
    <property type="project" value="TreeGrafter"/>
</dbReference>
<dbReference type="Gene3D" id="1.10.10.10">
    <property type="entry name" value="Winged helix-like DNA-binding domain superfamily/Winged helix DNA-binding domain"/>
    <property type="match status" value="2"/>
</dbReference>
<dbReference type="PANTHER" id="PTHR10015">
    <property type="entry name" value="HEAT SHOCK TRANSCRIPTION FACTOR"/>
    <property type="match status" value="1"/>
</dbReference>
<keyword evidence="9" id="KW-1185">Reference proteome</keyword>
<evidence type="ECO:0000313" key="9">
    <source>
        <dbReference type="Proteomes" id="UP000467841"/>
    </source>
</evidence>
<comment type="similarity">
    <text evidence="5">Belongs to the HSF family.</text>
</comment>
<dbReference type="SMART" id="SM00415">
    <property type="entry name" value="HSF"/>
    <property type="match status" value="2"/>
</dbReference>
<dbReference type="PANTHER" id="PTHR10015:SF427">
    <property type="entry name" value="HEAT SHOCK FACTOR PROTEIN"/>
    <property type="match status" value="1"/>
</dbReference>
<dbReference type="SUPFAM" id="SSF46785">
    <property type="entry name" value="Winged helix' DNA-binding domain"/>
    <property type="match status" value="2"/>
</dbReference>
<reference evidence="8" key="1">
    <citation type="submission" date="2020-01" db="EMBL/GenBank/DDBJ databases">
        <authorList>
            <person name="Mishra B."/>
        </authorList>
    </citation>
    <scope>NUCLEOTIDE SEQUENCE [LARGE SCALE GENOMIC DNA]</scope>
</reference>
<name>A0A6D2L786_9BRAS</name>
<dbReference type="AlphaFoldDB" id="A0A6D2L786"/>
<comment type="subcellular location">
    <subcellularLocation>
        <location evidence="1">Nucleus</location>
    </subcellularLocation>
</comment>
<evidence type="ECO:0000256" key="3">
    <source>
        <dbReference type="ARBA" id="ARBA00023125"/>
    </source>
</evidence>
<feature type="compositionally biased region" description="Basic and acidic residues" evidence="6">
    <location>
        <begin position="1"/>
        <end position="12"/>
    </location>
</feature>